<dbReference type="RefSeq" id="WP_133425820.1">
    <property type="nucleotide sequence ID" value="NZ_SDLO01000003.1"/>
</dbReference>
<evidence type="ECO:0000313" key="2">
    <source>
        <dbReference type="EMBL" id="TDK92488.1"/>
    </source>
</evidence>
<proteinExistence type="predicted"/>
<name>A0A4R5WMX3_MYCMU</name>
<dbReference type="EMBL" id="SDLO01000003">
    <property type="protein sequence ID" value="TDK92488.1"/>
    <property type="molecule type" value="Genomic_DNA"/>
</dbReference>
<dbReference type="PROSITE" id="PS51257">
    <property type="entry name" value="PROKAR_LIPOPROTEIN"/>
    <property type="match status" value="1"/>
</dbReference>
<reference evidence="2 3" key="1">
    <citation type="submission" date="2019-01" db="EMBL/GenBank/DDBJ databases">
        <title>High-quality-draft genome sequences of five non-tuberculosis mycobacteriaceae isolated from a nosocomial environment.</title>
        <authorList>
            <person name="Tiago I."/>
            <person name="Alarico S."/>
            <person name="Pereira S.G."/>
            <person name="Coelho C."/>
            <person name="Maranha A."/>
            <person name="Empadinhas N."/>
        </authorList>
    </citation>
    <scope>NUCLEOTIDE SEQUENCE [LARGE SCALE GENOMIC DNA]</scope>
    <source>
        <strain evidence="2 3">24AIII</strain>
    </source>
</reference>
<feature type="region of interest" description="Disordered" evidence="1">
    <location>
        <begin position="282"/>
        <end position="306"/>
    </location>
</feature>
<evidence type="ECO:0000313" key="3">
    <source>
        <dbReference type="Proteomes" id="UP000294929"/>
    </source>
</evidence>
<dbReference type="AlphaFoldDB" id="A0A4R5WMX3"/>
<comment type="caution">
    <text evidence="2">The sequence shown here is derived from an EMBL/GenBank/DDBJ whole genome shotgun (WGS) entry which is preliminary data.</text>
</comment>
<organism evidence="2 3">
    <name type="scientific">Mycolicibacterium mucogenicum</name>
    <name type="common">Mycobacterium mucogenicum</name>
    <dbReference type="NCBI Taxonomy" id="56689"/>
    <lineage>
        <taxon>Bacteria</taxon>
        <taxon>Bacillati</taxon>
        <taxon>Actinomycetota</taxon>
        <taxon>Actinomycetes</taxon>
        <taxon>Mycobacteriales</taxon>
        <taxon>Mycobacteriaceae</taxon>
        <taxon>Mycolicibacterium</taxon>
    </lineage>
</organism>
<gene>
    <name evidence="2" type="ORF">EUA03_05035</name>
</gene>
<protein>
    <submittedName>
        <fullName evidence="2">Uncharacterized protein</fullName>
    </submittedName>
</protein>
<evidence type="ECO:0000256" key="1">
    <source>
        <dbReference type="SAM" id="MobiDB-lite"/>
    </source>
</evidence>
<accession>A0A4R5WMX3</accession>
<dbReference type="Proteomes" id="UP000294929">
    <property type="component" value="Unassembled WGS sequence"/>
</dbReference>
<sequence length="306" mass="33537">MTRGTKLIVVMLAVVTLISGCVDDQKPKADSTAPTEKRLFQYWPTLLNNFRFRWSSELGIDVTTGPAMVVRAYLEAHDIATFTLDANNVYPGFMRATPENLTFKQAELLQQTYVRPLGEGYPTTPKDARAHFGYTISHFLELVPSGDGWAALVCEGTYPHFAASRVHPGKYVSVNADEVTAQPNKGVVKDEDLGVEPIRVTLTQHDPRVGPGAPADVTTPQKGPAFSPDRDVFGNWFITAASFGGWGPKDVTQSLRWDQPEPQNRCNSVMPQNAAERRAIITGFRDAPPPHGDAVPGWPLPAGDRP</sequence>